<feature type="compositionally biased region" description="Basic and acidic residues" evidence="1">
    <location>
        <begin position="9"/>
        <end position="22"/>
    </location>
</feature>
<comment type="caution">
    <text evidence="2">The sequence shown here is derived from an EMBL/GenBank/DDBJ whole genome shotgun (WGS) entry which is preliminary data.</text>
</comment>
<gene>
    <name evidence="2" type="ORF">EA472_19580</name>
</gene>
<evidence type="ECO:0000313" key="3">
    <source>
        <dbReference type="Proteomes" id="UP000281431"/>
    </source>
</evidence>
<keyword evidence="3" id="KW-1185">Reference proteome</keyword>
<dbReference type="Proteomes" id="UP000281431">
    <property type="component" value="Unassembled WGS sequence"/>
</dbReference>
<evidence type="ECO:0000256" key="1">
    <source>
        <dbReference type="SAM" id="MobiDB-lite"/>
    </source>
</evidence>
<accession>A0A3N6MRV7</accession>
<proteinExistence type="predicted"/>
<protein>
    <submittedName>
        <fullName evidence="2">Uncharacterized protein</fullName>
    </submittedName>
</protein>
<organism evidence="2 3">
    <name type="scientific">Natrarchaeobius chitinivorans</name>
    <dbReference type="NCBI Taxonomy" id="1679083"/>
    <lineage>
        <taxon>Archaea</taxon>
        <taxon>Methanobacteriati</taxon>
        <taxon>Methanobacteriota</taxon>
        <taxon>Stenosarchaea group</taxon>
        <taxon>Halobacteria</taxon>
        <taxon>Halobacteriales</taxon>
        <taxon>Natrialbaceae</taxon>
        <taxon>Natrarchaeobius</taxon>
    </lineage>
</organism>
<dbReference type="EMBL" id="REFZ01000020">
    <property type="protein sequence ID" value="RQG97426.1"/>
    <property type="molecule type" value="Genomic_DNA"/>
</dbReference>
<dbReference type="AlphaFoldDB" id="A0A3N6MRV7"/>
<sequence length="60" mass="6458">MIPAAVSDRLTRLTHSREKRIDGRPTTTVAAFTNEPSASSCALANWLSARSFHSSGCPRA</sequence>
<reference evidence="2 3" key="1">
    <citation type="submission" date="2018-10" db="EMBL/GenBank/DDBJ databases">
        <title>Natrarchaeobius chitinivorans gen. nov., sp. nov., and Natrarchaeobius haloalkaliphilus sp. nov., alkaliphilic, chitin-utilizing haloarchaea from hypersaline alkaline lakes.</title>
        <authorList>
            <person name="Sorokin D.Y."/>
            <person name="Elcheninov A.G."/>
            <person name="Kostrikina N.A."/>
            <person name="Bale N.J."/>
            <person name="Sinninghe Damste J.S."/>
            <person name="Khijniak T.V."/>
            <person name="Kublanov I.V."/>
            <person name="Toshchakov S.V."/>
        </authorList>
    </citation>
    <scope>NUCLEOTIDE SEQUENCE [LARGE SCALE GENOMIC DNA]</scope>
    <source>
        <strain evidence="2 3">AArcht7</strain>
    </source>
</reference>
<evidence type="ECO:0000313" key="2">
    <source>
        <dbReference type="EMBL" id="RQG97426.1"/>
    </source>
</evidence>
<feature type="region of interest" description="Disordered" evidence="1">
    <location>
        <begin position="1"/>
        <end position="22"/>
    </location>
</feature>
<name>A0A3N6MRV7_NATCH</name>